<comment type="caution">
    <text evidence="1">The sequence shown here is derived from an EMBL/GenBank/DDBJ whole genome shotgun (WGS) entry which is preliminary data.</text>
</comment>
<accession>A0AAD7JPF2</accession>
<dbReference type="AlphaFoldDB" id="A0AAD7JPF2"/>
<evidence type="ECO:0000313" key="1">
    <source>
        <dbReference type="EMBL" id="KAJ7767783.1"/>
    </source>
</evidence>
<reference evidence="1" key="1">
    <citation type="submission" date="2023-03" db="EMBL/GenBank/DDBJ databases">
        <title>Massive genome expansion in bonnet fungi (Mycena s.s.) driven by repeated elements and novel gene families across ecological guilds.</title>
        <authorList>
            <consortium name="Lawrence Berkeley National Laboratory"/>
            <person name="Harder C.B."/>
            <person name="Miyauchi S."/>
            <person name="Viragh M."/>
            <person name="Kuo A."/>
            <person name="Thoen E."/>
            <person name="Andreopoulos B."/>
            <person name="Lu D."/>
            <person name="Skrede I."/>
            <person name="Drula E."/>
            <person name="Henrissat B."/>
            <person name="Morin E."/>
            <person name="Kohler A."/>
            <person name="Barry K."/>
            <person name="LaButti K."/>
            <person name="Morin E."/>
            <person name="Salamov A."/>
            <person name="Lipzen A."/>
            <person name="Mereny Z."/>
            <person name="Hegedus B."/>
            <person name="Baldrian P."/>
            <person name="Stursova M."/>
            <person name="Weitz H."/>
            <person name="Taylor A."/>
            <person name="Grigoriev I.V."/>
            <person name="Nagy L.G."/>
            <person name="Martin F."/>
            <person name="Kauserud H."/>
        </authorList>
    </citation>
    <scope>NUCLEOTIDE SEQUENCE</scope>
    <source>
        <strain evidence="1">CBHHK182m</strain>
    </source>
</reference>
<organism evidence="1 2">
    <name type="scientific">Mycena metata</name>
    <dbReference type="NCBI Taxonomy" id="1033252"/>
    <lineage>
        <taxon>Eukaryota</taxon>
        <taxon>Fungi</taxon>
        <taxon>Dikarya</taxon>
        <taxon>Basidiomycota</taxon>
        <taxon>Agaricomycotina</taxon>
        <taxon>Agaricomycetes</taxon>
        <taxon>Agaricomycetidae</taxon>
        <taxon>Agaricales</taxon>
        <taxon>Marasmiineae</taxon>
        <taxon>Mycenaceae</taxon>
        <taxon>Mycena</taxon>
    </lineage>
</organism>
<sequence>MSDLMTLNDIRNGMLVSNDLRPLIDKKKLIILKTPNRVLACTDIPPRSNNTDLLGDVEYSDSPRYTLQWLAGTEHQKRDVPNNMDAAFKKHSQQPKPSPLLRNYNYGVGALRWWGKGANCQDNIALIRTASADVQDYL</sequence>
<dbReference type="EMBL" id="JARKIB010000021">
    <property type="protein sequence ID" value="KAJ7767783.1"/>
    <property type="molecule type" value="Genomic_DNA"/>
</dbReference>
<keyword evidence="2" id="KW-1185">Reference proteome</keyword>
<proteinExistence type="predicted"/>
<name>A0AAD7JPF2_9AGAR</name>
<dbReference type="Proteomes" id="UP001215598">
    <property type="component" value="Unassembled WGS sequence"/>
</dbReference>
<gene>
    <name evidence="1" type="ORF">B0H16DRAFT_1453406</name>
</gene>
<evidence type="ECO:0000313" key="2">
    <source>
        <dbReference type="Proteomes" id="UP001215598"/>
    </source>
</evidence>
<protein>
    <submittedName>
        <fullName evidence="1">Uncharacterized protein</fullName>
    </submittedName>
</protein>